<comment type="caution">
    <text evidence="1">The sequence shown here is derived from an EMBL/GenBank/DDBJ whole genome shotgun (WGS) entry which is preliminary data.</text>
</comment>
<evidence type="ECO:0000313" key="1">
    <source>
        <dbReference type="EMBL" id="MDN3712670.1"/>
    </source>
</evidence>
<proteinExistence type="predicted"/>
<keyword evidence="2" id="KW-1185">Reference proteome</keyword>
<accession>A0ABT8D7D4</accession>
<gene>
    <name evidence="1" type="ORF">QWZ10_14635</name>
</gene>
<organism evidence="1 2">
    <name type="scientific">Paracoccus cavernae</name>
    <dbReference type="NCBI Taxonomy" id="1571207"/>
    <lineage>
        <taxon>Bacteria</taxon>
        <taxon>Pseudomonadati</taxon>
        <taxon>Pseudomonadota</taxon>
        <taxon>Alphaproteobacteria</taxon>
        <taxon>Rhodobacterales</taxon>
        <taxon>Paracoccaceae</taxon>
        <taxon>Paracoccus</taxon>
    </lineage>
</organism>
<protein>
    <submittedName>
        <fullName evidence="1">Uncharacterized protein</fullName>
    </submittedName>
</protein>
<dbReference type="Proteomes" id="UP001243846">
    <property type="component" value="Unassembled WGS sequence"/>
</dbReference>
<reference evidence="2" key="1">
    <citation type="journal article" date="2019" name="Int. J. Syst. Evol. Microbiol.">
        <title>The Global Catalogue of Microorganisms (GCM) 10K type strain sequencing project: providing services to taxonomists for standard genome sequencing and annotation.</title>
        <authorList>
            <consortium name="The Broad Institute Genomics Platform"/>
            <consortium name="The Broad Institute Genome Sequencing Center for Infectious Disease"/>
            <person name="Wu L."/>
            <person name="Ma J."/>
        </authorList>
    </citation>
    <scope>NUCLEOTIDE SEQUENCE [LARGE SCALE GENOMIC DNA]</scope>
    <source>
        <strain evidence="2">CECT 8482</strain>
    </source>
</reference>
<evidence type="ECO:0000313" key="2">
    <source>
        <dbReference type="Proteomes" id="UP001243846"/>
    </source>
</evidence>
<dbReference type="EMBL" id="JAUFRC010000001">
    <property type="protein sequence ID" value="MDN3712670.1"/>
    <property type="molecule type" value="Genomic_DNA"/>
</dbReference>
<sequence length="104" mass="11190">MVKLRLLIVLFVALLPALVRPVMAEDTLRLVIPDMRPVVGEMIPVTIRGEYTGAISLSSITFPDSPLMTGYRSPATVGRKSGSRGVWSASSSAASRFSRVFPAV</sequence>
<name>A0ABT8D7D4_9RHOB</name>